<keyword evidence="8" id="KW-1185">Reference proteome</keyword>
<evidence type="ECO:0000256" key="2">
    <source>
        <dbReference type="ARBA" id="ARBA00022759"/>
    </source>
</evidence>
<evidence type="ECO:0000256" key="6">
    <source>
        <dbReference type="ARBA" id="ARBA00023204"/>
    </source>
</evidence>
<evidence type="ECO:0000256" key="4">
    <source>
        <dbReference type="ARBA" id="ARBA00022769"/>
    </source>
</evidence>
<evidence type="ECO:0000313" key="8">
    <source>
        <dbReference type="Proteomes" id="UP000281498"/>
    </source>
</evidence>
<dbReference type="EMBL" id="PDOE01000003">
    <property type="protein sequence ID" value="RKL67682.1"/>
    <property type="molecule type" value="Genomic_DNA"/>
</dbReference>
<dbReference type="Gene3D" id="3.20.20.150">
    <property type="entry name" value="Divalent-metal-dependent TIM barrel enzymes"/>
    <property type="match status" value="1"/>
</dbReference>
<dbReference type="AlphaFoldDB" id="A0A3A9KAV8"/>
<sequence length="294" mass="34114">MRLGYACINTALPTKFRTCRLATYEKKGDAFIKELTIHNLENIYAALKWNEQQKIFFYRISSDIVPLGSHEMLTWKWWLDEDVIALTHTIKKFSSSHEMRLSMHPGQYSVLSTPREEVLQRTLADLDYHEKLLHLMGGTDMIIHGGGAYGDISKAKQRFSESYVRLPERIRSKLRLENDDVTYTLDDVLDIHTLCNIPICFDIHHHHCNNNGKDLEPMLNKVFASWPQESIIPKVHISSGKTSETDRRHHEYVFKQDFERLLLALNGKDVDIMLEAKMKEQAVLKIKKEVFSGS</sequence>
<evidence type="ECO:0000313" key="7">
    <source>
        <dbReference type="EMBL" id="RKL67682.1"/>
    </source>
</evidence>
<dbReference type="GO" id="GO:0016787">
    <property type="term" value="F:hydrolase activity"/>
    <property type="evidence" value="ECO:0007669"/>
    <property type="project" value="UniProtKB-KW"/>
</dbReference>
<evidence type="ECO:0000256" key="3">
    <source>
        <dbReference type="ARBA" id="ARBA00022763"/>
    </source>
</evidence>
<name>A0A3A9KAV8_9BACI</name>
<dbReference type="SUPFAM" id="SSF51658">
    <property type="entry name" value="Xylose isomerase-like"/>
    <property type="match status" value="1"/>
</dbReference>
<keyword evidence="3" id="KW-0227">DNA damage</keyword>
<dbReference type="PANTHER" id="PTHR31290">
    <property type="entry name" value="UV-DAMAGE ENDONUCLEASE"/>
    <property type="match status" value="1"/>
</dbReference>
<dbReference type="GO" id="GO:0004519">
    <property type="term" value="F:endonuclease activity"/>
    <property type="evidence" value="ECO:0007669"/>
    <property type="project" value="UniProtKB-KW"/>
</dbReference>
<evidence type="ECO:0000256" key="5">
    <source>
        <dbReference type="ARBA" id="ARBA00022801"/>
    </source>
</evidence>
<dbReference type="InterPro" id="IPR036237">
    <property type="entry name" value="Xyl_isomerase-like_sf"/>
</dbReference>
<dbReference type="OrthoDB" id="9782576at2"/>
<keyword evidence="1" id="KW-0540">Nuclease</keyword>
<dbReference type="Pfam" id="PF03851">
    <property type="entry name" value="UvdE"/>
    <property type="match status" value="1"/>
</dbReference>
<keyword evidence="5" id="KW-0378">Hydrolase</keyword>
<accession>A0A3A9KAV8</accession>
<keyword evidence="4" id="KW-0228">DNA excision</keyword>
<gene>
    <name evidence="7" type="primary">uvdE</name>
    <name evidence="7" type="ORF">CR203_10060</name>
</gene>
<dbReference type="NCBIfam" id="TIGR00629">
    <property type="entry name" value="uvde"/>
    <property type="match status" value="1"/>
</dbReference>
<dbReference type="PANTHER" id="PTHR31290:SF5">
    <property type="entry name" value="UV-DAMAGE ENDONUCLEASE"/>
    <property type="match status" value="1"/>
</dbReference>
<dbReference type="GO" id="GO:0009411">
    <property type="term" value="P:response to UV"/>
    <property type="evidence" value="ECO:0007669"/>
    <property type="project" value="InterPro"/>
</dbReference>
<keyword evidence="2 7" id="KW-0255">Endonuclease</keyword>
<comment type="caution">
    <text evidence="7">The sequence shown here is derived from an EMBL/GenBank/DDBJ whole genome shotgun (WGS) entry which is preliminary data.</text>
</comment>
<dbReference type="InterPro" id="IPR004601">
    <property type="entry name" value="UvdE"/>
</dbReference>
<proteinExistence type="predicted"/>
<protein>
    <submittedName>
        <fullName evidence="7">UV damage repair endonuclease UvsE</fullName>
    </submittedName>
</protein>
<evidence type="ECO:0000256" key="1">
    <source>
        <dbReference type="ARBA" id="ARBA00022722"/>
    </source>
</evidence>
<organism evidence="7 8">
    <name type="scientific">Salipaludibacillus neizhouensis</name>
    <dbReference type="NCBI Taxonomy" id="885475"/>
    <lineage>
        <taxon>Bacteria</taxon>
        <taxon>Bacillati</taxon>
        <taxon>Bacillota</taxon>
        <taxon>Bacilli</taxon>
        <taxon>Bacillales</taxon>
        <taxon>Bacillaceae</taxon>
    </lineage>
</organism>
<dbReference type="GO" id="GO:0006289">
    <property type="term" value="P:nucleotide-excision repair"/>
    <property type="evidence" value="ECO:0007669"/>
    <property type="project" value="InterPro"/>
</dbReference>
<keyword evidence="6" id="KW-0234">DNA repair</keyword>
<dbReference type="RefSeq" id="WP_110935156.1">
    <property type="nucleotide sequence ID" value="NZ_KZ614146.1"/>
</dbReference>
<dbReference type="Proteomes" id="UP000281498">
    <property type="component" value="Unassembled WGS sequence"/>
</dbReference>
<reference evidence="7 8" key="1">
    <citation type="submission" date="2017-10" db="EMBL/GenBank/DDBJ databases">
        <title>Bacillus sp. nov., a halophilic bacterium isolated from a Keqin Lake.</title>
        <authorList>
            <person name="Wang H."/>
        </authorList>
    </citation>
    <scope>NUCLEOTIDE SEQUENCE [LARGE SCALE GENOMIC DNA]</scope>
    <source>
        <strain evidence="7 8">KCTC 13187</strain>
    </source>
</reference>